<protein>
    <submittedName>
        <fullName evidence="1">Uncharacterized protein</fullName>
    </submittedName>
</protein>
<dbReference type="Proteomes" id="UP001524478">
    <property type="component" value="Unassembled WGS sequence"/>
</dbReference>
<accession>A0ABT1SCJ8</accession>
<keyword evidence="2" id="KW-1185">Reference proteome</keyword>
<evidence type="ECO:0000313" key="1">
    <source>
        <dbReference type="EMBL" id="MCQ4924030.1"/>
    </source>
</evidence>
<comment type="caution">
    <text evidence="1">The sequence shown here is derived from an EMBL/GenBank/DDBJ whole genome shotgun (WGS) entry which is preliminary data.</text>
</comment>
<sequence>MMENIYWIQEWAKVRQDEVVRLPNSLEIHDSFLKNMSKEEFNSAFQEVWNMFTNIYGNIAEFPETYGMPLHRLLEYKYSTKEARESRSAAYRPLRLLYYLLITGDLHSGTIIVDSNKFKAINDIRNIPKIFERLSDHGFCFDGLKNYKIASESIYILYPDNVQVLTILKLMADKAHITNRINDFLSCHYKLFQDDMNTVNYGNDADIIADKMHTKQEKEFVYAMDAVLSEMGYYAGHRESNEGPGYAYYSKESEVRKKGPYHYLMSSNKTKLVLYLRIRNVSKCLDYLKECPDSVKQIFLWSDIGCSNRIKGTCIHGQKYAIDGNTYWRCGCCNASFYFSPTIKDIQHYIKLVKLGLKK</sequence>
<organism evidence="1 2">
    <name type="scientific">Tissierella carlieri</name>
    <dbReference type="NCBI Taxonomy" id="689904"/>
    <lineage>
        <taxon>Bacteria</taxon>
        <taxon>Bacillati</taxon>
        <taxon>Bacillota</taxon>
        <taxon>Tissierellia</taxon>
        <taxon>Tissierellales</taxon>
        <taxon>Tissierellaceae</taxon>
        <taxon>Tissierella</taxon>
    </lineage>
</organism>
<evidence type="ECO:0000313" key="2">
    <source>
        <dbReference type="Proteomes" id="UP001524478"/>
    </source>
</evidence>
<gene>
    <name evidence="1" type="ORF">NE686_13090</name>
</gene>
<dbReference type="EMBL" id="JANGAC010000010">
    <property type="protein sequence ID" value="MCQ4924030.1"/>
    <property type="molecule type" value="Genomic_DNA"/>
</dbReference>
<name>A0ABT1SCJ8_9FIRM</name>
<reference evidence="1 2" key="1">
    <citation type="submission" date="2022-06" db="EMBL/GenBank/DDBJ databases">
        <title>Isolation of gut microbiota from human fecal samples.</title>
        <authorList>
            <person name="Pamer E.G."/>
            <person name="Barat B."/>
            <person name="Waligurski E."/>
            <person name="Medina S."/>
            <person name="Paddock L."/>
            <person name="Mostad J."/>
        </authorList>
    </citation>
    <scope>NUCLEOTIDE SEQUENCE [LARGE SCALE GENOMIC DNA]</scope>
    <source>
        <strain evidence="1 2">DFI.7.95</strain>
    </source>
</reference>
<proteinExistence type="predicted"/>